<dbReference type="Proteomes" id="UP000248198">
    <property type="component" value="Unassembled WGS sequence"/>
</dbReference>
<evidence type="ECO:0000313" key="2">
    <source>
        <dbReference type="Proteomes" id="UP000248198"/>
    </source>
</evidence>
<dbReference type="EMBL" id="QKLU01000003">
    <property type="protein sequence ID" value="PYF74900.1"/>
    <property type="molecule type" value="Genomic_DNA"/>
</dbReference>
<protein>
    <recommendedName>
        <fullName evidence="3">DUF4198 domain-containing protein</fullName>
    </recommendedName>
</protein>
<gene>
    <name evidence="1" type="ORF">B0O44_103346</name>
</gene>
<evidence type="ECO:0008006" key="3">
    <source>
        <dbReference type="Google" id="ProtNLM"/>
    </source>
</evidence>
<sequence>MKKAPYLLLLFLIVPLFGHASAYWMEIKGTGKLREEVEIRIYYGNINESGQRIAQRGAELALTGEFRIRARNGNGPLFTIPISLKGDCWSGTFTPEKEGVYQILGINDTHPVVDRSKTGGKNVRPVDYLCAAYQVGVVPASSEPLQFLDITTLMEGKRVLVKAFNQAKPAAEGTKLRVFNPENWEKELLVNGQGQAVFQTSIKGLYIIRQDWSDPRPGTYKGIAYQQVRHRCNYFLLLQ</sequence>
<reference evidence="1 2" key="1">
    <citation type="submission" date="2018-06" db="EMBL/GenBank/DDBJ databases">
        <title>Genomic Encyclopedia of Archaeal and Bacterial Type Strains, Phase II (KMG-II): from individual species to whole genera.</title>
        <authorList>
            <person name="Goeker M."/>
        </authorList>
    </citation>
    <scope>NUCLEOTIDE SEQUENCE [LARGE SCALE GENOMIC DNA]</scope>
    <source>
        <strain evidence="1 2">DSM 27372</strain>
    </source>
</reference>
<dbReference type="RefSeq" id="WP_110829762.1">
    <property type="nucleotide sequence ID" value="NZ_QKLU01000003.1"/>
</dbReference>
<keyword evidence="2" id="KW-1185">Reference proteome</keyword>
<dbReference type="OrthoDB" id="1345900at2"/>
<evidence type="ECO:0000313" key="1">
    <source>
        <dbReference type="EMBL" id="PYF74900.1"/>
    </source>
</evidence>
<comment type="caution">
    <text evidence="1">The sequence shown here is derived from an EMBL/GenBank/DDBJ whole genome shotgun (WGS) entry which is preliminary data.</text>
</comment>
<name>A0A318UH89_9SPHI</name>
<dbReference type="AlphaFoldDB" id="A0A318UH89"/>
<organism evidence="1 2">
    <name type="scientific">Pedobacter nutrimenti</name>
    <dbReference type="NCBI Taxonomy" id="1241337"/>
    <lineage>
        <taxon>Bacteria</taxon>
        <taxon>Pseudomonadati</taxon>
        <taxon>Bacteroidota</taxon>
        <taxon>Sphingobacteriia</taxon>
        <taxon>Sphingobacteriales</taxon>
        <taxon>Sphingobacteriaceae</taxon>
        <taxon>Pedobacter</taxon>
    </lineage>
</organism>
<accession>A0A318UH89</accession>
<proteinExistence type="predicted"/>